<evidence type="ECO:0000259" key="8">
    <source>
        <dbReference type="Pfam" id="PF03600"/>
    </source>
</evidence>
<organism evidence="9 10">
    <name type="scientific">Nesterenkonia cremea</name>
    <dbReference type="NCBI Taxonomy" id="1882340"/>
    <lineage>
        <taxon>Bacteria</taxon>
        <taxon>Bacillati</taxon>
        <taxon>Actinomycetota</taxon>
        <taxon>Actinomycetes</taxon>
        <taxon>Micrococcales</taxon>
        <taxon>Micrococcaceae</taxon>
        <taxon>Nesterenkonia</taxon>
    </lineage>
</organism>
<accession>A0A917ENA6</accession>
<dbReference type="Proteomes" id="UP000633136">
    <property type="component" value="Unassembled WGS sequence"/>
</dbReference>
<keyword evidence="3 7" id="KW-0812">Transmembrane</keyword>
<sequence>MLSLIGLAVIACMTTLLILGRISPVVGLTLIPIVGALIAGFTPGEISDFFETGLSSVMDVAVMLIFAIIFFGIMNDVGLFNPLITLTVRLTRGNIVAVAVGTVLLAAVCHLDGAGASTFLITIPALLPLYQRLGMSPYLLLLLVCTSMGILNMLPWGGPVGRSAAALDLDPVGIWRDLIPVQAISMVMLVGMAVLLGIREKHRVERRQAALVAAGEAGDHHAGASSENGAGWASGTEEPATASRAKMWVNAALVFVVMGLLVAEVVPPALCFLIALCAALMINYPKVSDQMERIRAHGGAALGTGAIIFAAACFLGIMQESGMLESLASDSVGLLPESAVPYLHLIVGILGLPLELVLSTDAHYFALLPLVESIATEAGVGTLAVTYTVIVGNVIGTYISPFNASLWLGLGLAGADIGKHIRYSFFPMWIFSVAVLLVSLAVGAIPWS</sequence>
<keyword evidence="4 7" id="KW-1133">Transmembrane helix</keyword>
<evidence type="ECO:0000313" key="9">
    <source>
        <dbReference type="EMBL" id="GGE59092.1"/>
    </source>
</evidence>
<evidence type="ECO:0000256" key="6">
    <source>
        <dbReference type="SAM" id="MobiDB-lite"/>
    </source>
</evidence>
<name>A0A917ENA6_9MICC</name>
<comment type="caution">
    <text evidence="9">The sequence shown here is derived from an EMBL/GenBank/DDBJ whole genome shotgun (WGS) entry which is preliminary data.</text>
</comment>
<evidence type="ECO:0000256" key="7">
    <source>
        <dbReference type="SAM" id="Phobius"/>
    </source>
</evidence>
<dbReference type="InterPro" id="IPR014738">
    <property type="entry name" value="Citrate_transporter"/>
</dbReference>
<keyword evidence="2" id="KW-0813">Transport</keyword>
<protein>
    <submittedName>
        <fullName evidence="9">Citrate transporter</fullName>
    </submittedName>
</protein>
<dbReference type="EMBL" id="BMIS01000001">
    <property type="protein sequence ID" value="GGE59092.1"/>
    <property type="molecule type" value="Genomic_DNA"/>
</dbReference>
<feature type="transmembrane region" description="Helical" evidence="7">
    <location>
        <begin position="95"/>
        <end position="126"/>
    </location>
</feature>
<gene>
    <name evidence="9" type="ORF">GCM10011401_02280</name>
</gene>
<evidence type="ECO:0000256" key="5">
    <source>
        <dbReference type="ARBA" id="ARBA00023136"/>
    </source>
</evidence>
<evidence type="ECO:0000256" key="3">
    <source>
        <dbReference type="ARBA" id="ARBA00022692"/>
    </source>
</evidence>
<evidence type="ECO:0000256" key="2">
    <source>
        <dbReference type="ARBA" id="ARBA00022448"/>
    </source>
</evidence>
<dbReference type="PANTHER" id="PTHR30354:SF26">
    <property type="entry name" value="TRANSPORTER, PUTATIVE-RELATED"/>
    <property type="match status" value="1"/>
</dbReference>
<feature type="transmembrane region" description="Helical" evidence="7">
    <location>
        <begin position="178"/>
        <end position="198"/>
    </location>
</feature>
<dbReference type="AlphaFoldDB" id="A0A917ENA6"/>
<evidence type="ECO:0000256" key="4">
    <source>
        <dbReference type="ARBA" id="ARBA00022989"/>
    </source>
</evidence>
<keyword evidence="5 7" id="KW-0472">Membrane</keyword>
<dbReference type="InterPro" id="IPR004680">
    <property type="entry name" value="Cit_transptr-like_dom"/>
</dbReference>
<dbReference type="GO" id="GO:0015128">
    <property type="term" value="F:gluconate transmembrane transporter activity"/>
    <property type="evidence" value="ECO:0007669"/>
    <property type="project" value="InterPro"/>
</dbReference>
<dbReference type="RefSeq" id="WP_188682141.1">
    <property type="nucleotide sequence ID" value="NZ_BMIS01000001.1"/>
</dbReference>
<dbReference type="Pfam" id="PF03600">
    <property type="entry name" value="CitMHS"/>
    <property type="match status" value="1"/>
</dbReference>
<feature type="domain" description="Citrate transporter-like" evidence="8">
    <location>
        <begin position="8"/>
        <end position="389"/>
    </location>
</feature>
<dbReference type="NCBIfam" id="TIGR00784">
    <property type="entry name" value="citMHS"/>
    <property type="match status" value="1"/>
</dbReference>
<feature type="transmembrane region" description="Helical" evidence="7">
    <location>
        <begin position="339"/>
        <end position="358"/>
    </location>
</feature>
<dbReference type="PANTHER" id="PTHR30354">
    <property type="entry name" value="GNT FAMILY GLUCONATE TRANSPORTER"/>
    <property type="match status" value="1"/>
</dbReference>
<keyword evidence="10" id="KW-1185">Reference proteome</keyword>
<feature type="transmembrane region" description="Helical" evidence="7">
    <location>
        <begin position="425"/>
        <end position="447"/>
    </location>
</feature>
<dbReference type="GO" id="GO:0005886">
    <property type="term" value="C:plasma membrane"/>
    <property type="evidence" value="ECO:0007669"/>
    <property type="project" value="TreeGrafter"/>
</dbReference>
<feature type="transmembrane region" description="Helical" evidence="7">
    <location>
        <begin position="30"/>
        <end position="50"/>
    </location>
</feature>
<feature type="region of interest" description="Disordered" evidence="6">
    <location>
        <begin position="215"/>
        <end position="236"/>
    </location>
</feature>
<feature type="transmembrane region" description="Helical" evidence="7">
    <location>
        <begin position="138"/>
        <end position="158"/>
    </location>
</feature>
<feature type="transmembrane region" description="Helical" evidence="7">
    <location>
        <begin position="299"/>
        <end position="319"/>
    </location>
</feature>
<reference evidence="9" key="1">
    <citation type="journal article" date="2014" name="Int. J. Syst. Evol. Microbiol.">
        <title>Complete genome sequence of Corynebacterium casei LMG S-19264T (=DSM 44701T), isolated from a smear-ripened cheese.</title>
        <authorList>
            <consortium name="US DOE Joint Genome Institute (JGI-PGF)"/>
            <person name="Walter F."/>
            <person name="Albersmeier A."/>
            <person name="Kalinowski J."/>
            <person name="Ruckert C."/>
        </authorList>
    </citation>
    <scope>NUCLEOTIDE SEQUENCE</scope>
    <source>
        <strain evidence="9">CGMCC 1.15388</strain>
    </source>
</reference>
<evidence type="ECO:0000313" key="10">
    <source>
        <dbReference type="Proteomes" id="UP000633136"/>
    </source>
</evidence>
<dbReference type="InterPro" id="IPR003474">
    <property type="entry name" value="Glcn_transporter"/>
</dbReference>
<feature type="transmembrane region" description="Helical" evidence="7">
    <location>
        <begin position="57"/>
        <end position="75"/>
    </location>
</feature>
<dbReference type="GO" id="GO:0015137">
    <property type="term" value="F:citrate transmembrane transporter activity"/>
    <property type="evidence" value="ECO:0007669"/>
    <property type="project" value="InterPro"/>
</dbReference>
<proteinExistence type="predicted"/>
<evidence type="ECO:0000256" key="1">
    <source>
        <dbReference type="ARBA" id="ARBA00004141"/>
    </source>
</evidence>
<comment type="subcellular location">
    <subcellularLocation>
        <location evidence="1">Membrane</location>
        <topology evidence="1">Multi-pass membrane protein</topology>
    </subcellularLocation>
</comment>
<reference evidence="9" key="2">
    <citation type="submission" date="2020-09" db="EMBL/GenBank/DDBJ databases">
        <authorList>
            <person name="Sun Q."/>
            <person name="Zhou Y."/>
        </authorList>
    </citation>
    <scope>NUCLEOTIDE SEQUENCE</scope>
    <source>
        <strain evidence="9">CGMCC 1.15388</strain>
    </source>
</reference>